<dbReference type="PANTHER" id="PTHR22718:SF36">
    <property type="entry name" value="G_PROTEIN_RECEP_F1_2 DOMAIN-CONTAINING PROTEIN-RELATED"/>
    <property type="match status" value="1"/>
</dbReference>
<evidence type="ECO:0008006" key="4">
    <source>
        <dbReference type="Google" id="ProtNLM"/>
    </source>
</evidence>
<accession>E3LI54</accession>
<dbReference type="OrthoDB" id="5871355at2759"/>
<keyword evidence="1" id="KW-0472">Membrane</keyword>
<evidence type="ECO:0000256" key="1">
    <source>
        <dbReference type="SAM" id="Phobius"/>
    </source>
</evidence>
<organism evidence="3">
    <name type="scientific">Caenorhabditis remanei</name>
    <name type="common">Caenorhabditis vulgaris</name>
    <dbReference type="NCBI Taxonomy" id="31234"/>
    <lineage>
        <taxon>Eukaryota</taxon>
        <taxon>Metazoa</taxon>
        <taxon>Ecdysozoa</taxon>
        <taxon>Nematoda</taxon>
        <taxon>Chromadorea</taxon>
        <taxon>Rhabditida</taxon>
        <taxon>Rhabditina</taxon>
        <taxon>Rhabditomorpha</taxon>
        <taxon>Rhabditoidea</taxon>
        <taxon>Rhabditidae</taxon>
        <taxon>Peloderinae</taxon>
        <taxon>Caenorhabditis</taxon>
    </lineage>
</organism>
<feature type="transmembrane region" description="Helical" evidence="1">
    <location>
        <begin position="87"/>
        <end position="108"/>
    </location>
</feature>
<dbReference type="Gene3D" id="1.20.1070.10">
    <property type="entry name" value="Rhodopsin 7-helix transmembrane proteins"/>
    <property type="match status" value="1"/>
</dbReference>
<feature type="transmembrane region" description="Helical" evidence="1">
    <location>
        <begin position="212"/>
        <end position="236"/>
    </location>
</feature>
<feature type="transmembrane region" description="Helical" evidence="1">
    <location>
        <begin position="287"/>
        <end position="312"/>
    </location>
</feature>
<dbReference type="eggNOG" id="ENOG502THE6">
    <property type="taxonomic scope" value="Eukaryota"/>
</dbReference>
<evidence type="ECO:0000313" key="3">
    <source>
        <dbReference type="Proteomes" id="UP000008281"/>
    </source>
</evidence>
<dbReference type="SUPFAM" id="SSF81321">
    <property type="entry name" value="Family A G protein-coupled receptor-like"/>
    <property type="match status" value="1"/>
</dbReference>
<dbReference type="HOGENOM" id="CLU_068967_0_0_1"/>
<dbReference type="AlphaFoldDB" id="E3LI54"/>
<gene>
    <name evidence="2" type="ORF">CRE_08893</name>
</gene>
<feature type="transmembrane region" description="Helical" evidence="1">
    <location>
        <begin position="55"/>
        <end position="75"/>
    </location>
</feature>
<reference evidence="2" key="1">
    <citation type="submission" date="2007-07" db="EMBL/GenBank/DDBJ databases">
        <title>PCAP assembly of the Caenorhabditis remanei genome.</title>
        <authorList>
            <consortium name="The Caenorhabditis remanei Sequencing Consortium"/>
            <person name="Wilson R.K."/>
        </authorList>
    </citation>
    <scope>NUCLEOTIDE SEQUENCE [LARGE SCALE GENOMIC DNA]</scope>
    <source>
        <strain evidence="2">PB4641</strain>
    </source>
</reference>
<keyword evidence="1" id="KW-1133">Transmembrane helix</keyword>
<dbReference type="OMA" id="TWNARIF"/>
<dbReference type="EMBL" id="DS268409">
    <property type="protein sequence ID" value="EFO95564.1"/>
    <property type="molecule type" value="Genomic_DNA"/>
</dbReference>
<dbReference type="InParanoid" id="E3LI54"/>
<dbReference type="PANTHER" id="PTHR22718">
    <property type="entry name" value="SERPENTINE RECEPTOR, CLASS X"/>
    <property type="match status" value="1"/>
</dbReference>
<protein>
    <recommendedName>
        <fullName evidence="4">Serpentine receptor class gamma</fullName>
    </recommendedName>
</protein>
<keyword evidence="1" id="KW-0812">Transmembrane</keyword>
<feature type="transmembrane region" description="Helical" evidence="1">
    <location>
        <begin position="257"/>
        <end position="275"/>
    </location>
</feature>
<dbReference type="CDD" id="cd00637">
    <property type="entry name" value="7tm_classA_rhodopsin-like"/>
    <property type="match status" value="1"/>
</dbReference>
<keyword evidence="3" id="KW-1185">Reference proteome</keyword>
<feature type="transmembrane region" description="Helical" evidence="1">
    <location>
        <begin position="167"/>
        <end position="192"/>
    </location>
</feature>
<evidence type="ECO:0000313" key="2">
    <source>
        <dbReference type="EMBL" id="EFO95564.1"/>
    </source>
</evidence>
<sequence length="346" mass="39185">MSFSFFLPGYMSQTTNLEKPHCPRVRCYDEDYLEELAAYNNARLSGDGKLTAAFILNYVVSLLNLLIQLFCIQYILKRKYFKKSTFFSILIILSITISFRVLFYILAITTTAVITNSISVFLTKSSLYIDYCSNFFSLAITFLMSLNRCFCFVSKNWNSKIFDGKNVIVPIVLSAAVSVSGAVTCILTSNIIRVLYPGLGYIDMGSDTGFKVLINRIFFVFPISSVICYVVLFYVLRKQNRQVLTKSTNRNKGEQKVFVQLLITTVLYGTMSILYEVLNLINWSDTALQLTFISIFSVLNYLPEISLPLLLVCNSVQIRKKVSSWIAPKGERTIVTEHGITTTTSP</sequence>
<name>E3LI54_CAERE</name>
<proteinExistence type="predicted"/>
<dbReference type="FunCoup" id="E3LI54">
    <property type="interactions" value="1"/>
</dbReference>
<dbReference type="Proteomes" id="UP000008281">
    <property type="component" value="Unassembled WGS sequence"/>
</dbReference>
<feature type="transmembrane region" description="Helical" evidence="1">
    <location>
        <begin position="128"/>
        <end position="146"/>
    </location>
</feature>